<dbReference type="AlphaFoldDB" id="G8BIZ6"/>
<dbReference type="Pfam" id="PF04408">
    <property type="entry name" value="WHD_HA2"/>
    <property type="match status" value="1"/>
</dbReference>
<dbReference type="InterPro" id="IPR011545">
    <property type="entry name" value="DEAD/DEAH_box_helicase_dom"/>
</dbReference>
<evidence type="ECO:0000259" key="10">
    <source>
        <dbReference type="PROSITE" id="PS51192"/>
    </source>
</evidence>
<protein>
    <recommendedName>
        <fullName evidence="1">RNA helicase</fullName>
        <ecNumber evidence="1">3.6.4.13</ecNumber>
    </recommendedName>
</protein>
<dbReference type="InterPro" id="IPR027417">
    <property type="entry name" value="P-loop_NTPase"/>
</dbReference>
<dbReference type="GO" id="GO:0003723">
    <property type="term" value="F:RNA binding"/>
    <property type="evidence" value="ECO:0007669"/>
    <property type="project" value="TreeGrafter"/>
</dbReference>
<accession>A0AAJ8W305</accession>
<name>G8BIZ6_CANPC</name>
<dbReference type="EnsemblFungi" id="CPAR2_404140-T">
    <property type="protein sequence ID" value="CPAR2_404140-T-p1"/>
    <property type="gene ID" value="CPAR2_404140"/>
</dbReference>
<evidence type="ECO:0000256" key="9">
    <source>
        <dbReference type="SAM" id="MobiDB-lite"/>
    </source>
</evidence>
<dbReference type="SUPFAM" id="SSF52540">
    <property type="entry name" value="P-loop containing nucleoside triphosphate hydrolases"/>
    <property type="match status" value="1"/>
</dbReference>
<dbReference type="GO" id="GO:0005524">
    <property type="term" value="F:ATP binding"/>
    <property type="evidence" value="ECO:0007669"/>
    <property type="project" value="UniProtKB-KW"/>
</dbReference>
<accession>G8BIZ6</accession>
<feature type="domain" description="Helicase ATP-binding" evidence="10">
    <location>
        <begin position="217"/>
        <end position="385"/>
    </location>
</feature>
<keyword evidence="2" id="KW-0507">mRNA processing</keyword>
<sequence length="862" mass="97852">MDTPRQNGTGYRRKQAPIEYNDKNTSPVVDSAETQSNLHFKENELHRDHLSPLHESTTQSEIDASQTEGNGNSSSHSKELSSEVVKNFSSQYNHLKDTVDDVKKLSFSSGPSKRDLLQGRNRQHESDKTLKRKNDWETEQFNKAQQLNLQTDDKIHLANNDEYEYVFDESQYVDFDDIEETVIDGDDEQTPAQSRKINGLESEKKSLPVYHYKNEFLNLLKNNQVIIIVGETGSGKTTQLPQYLYEGGYSQRGTKLIGCTQPRRIAAVSVAQRVADEMGTTLGGTKGKVGYSIRFDDNCSPSTVVKFSTDGMLLREFLNDPKLSKYGAIMIDEAHERTLSTEILLSLLKDLSLQRDDLKIVIASATINAAKFSEYFNGAPILNIPGRRFPVEIHYTKHPEANYLQAVMTTIFQIHLTQPLPGDILVFLTGQDDIERLETQIQDAILRIGEQLEDKKLMVCTVYANLPSEYQSRIFEPAPINTRKVILATNIAETSITIEGVSFVVDPGYVKQNEFNSSSGMESLVVVPCSKANCDQRAGRAGRVGPGKCFRMFTKHSFDHDMDASQKPEIQRINLNSVILLLLSLGVNDLLNFQFLDPPPKESIMKSLNLLYSLGAIKSSGKLSKSGFKMNEFPLDPVLTKCILSSESLGVTREICIIIAMLTESSNLKYSPKQVDQEVIRKRHDQFDAPEGDHLTLLNIFTQWMKYGYSKHWCEDNFLQYKTLHRARHIFQQLIRICKKIGLVVNDKLVGDDNFPADNEQNIRENQSSSRFYVSIQKSLLSGFFNNIVKLSPMGDCYQPILRSRQNIPCFVHPSSTLFKIKMHKPKYLVYYELVLTSKEYMRNCLIVDEQLVKKMQGEMSR</sequence>
<dbReference type="Pfam" id="PF00270">
    <property type="entry name" value="DEAD"/>
    <property type="match status" value="1"/>
</dbReference>
<dbReference type="PROSITE" id="PS51194">
    <property type="entry name" value="HELICASE_CTER"/>
    <property type="match status" value="1"/>
</dbReference>
<dbReference type="InterPro" id="IPR011709">
    <property type="entry name" value="DEAD-box_helicase_OB_fold"/>
</dbReference>
<dbReference type="Proteomes" id="UP000005221">
    <property type="component" value="Chromosome 4"/>
</dbReference>
<dbReference type="FunFam" id="3.40.50.300:FF:000615">
    <property type="entry name" value="pre-mRNA-splicing factor ATP-dependent RNA helicase DEAH7"/>
    <property type="match status" value="1"/>
</dbReference>
<proteinExistence type="predicted"/>
<evidence type="ECO:0000256" key="3">
    <source>
        <dbReference type="ARBA" id="ARBA00022741"/>
    </source>
</evidence>
<reference evidence="14" key="4">
    <citation type="submission" date="2025-05" db="UniProtKB">
        <authorList>
            <consortium name="EnsemblFungi"/>
        </authorList>
    </citation>
    <scope>IDENTIFICATION</scope>
</reference>
<feature type="compositionally biased region" description="Polar residues" evidence="9">
    <location>
        <begin position="23"/>
        <end position="38"/>
    </location>
</feature>
<dbReference type="InterPro" id="IPR001650">
    <property type="entry name" value="Helicase_C-like"/>
</dbReference>
<evidence type="ECO:0000256" key="1">
    <source>
        <dbReference type="ARBA" id="ARBA00012552"/>
    </source>
</evidence>
<gene>
    <name evidence="12 13" type="ordered locus">CPAR2_404140</name>
</gene>
<dbReference type="GO" id="GO:0000349">
    <property type="term" value="P:generation of catalytic spliceosome for first transesterification step"/>
    <property type="evidence" value="ECO:0007669"/>
    <property type="project" value="EnsemblFungi"/>
</dbReference>
<dbReference type="PANTHER" id="PTHR18934:SF83">
    <property type="entry name" value="PRE-MRNA-SPLICING FACTOR ATP-DEPENDENT RNA HELICASE DHX16"/>
    <property type="match status" value="1"/>
</dbReference>
<evidence type="ECO:0000313" key="12">
    <source>
        <dbReference type="CGD" id="CAL0000156273"/>
    </source>
</evidence>
<dbReference type="eggNOG" id="KOG0923">
    <property type="taxonomic scope" value="Eukaryota"/>
</dbReference>
<dbReference type="Gene3D" id="1.20.120.1080">
    <property type="match status" value="1"/>
</dbReference>
<reference evidence="13" key="3">
    <citation type="submission" date="2011-10" db="EMBL/GenBank/DDBJ databases">
        <title>Transcriptional landscape of the pathogenic yeast Candida parapsilosis.</title>
        <authorList>
            <person name="Guida A."/>
            <person name="Lindstaedt C."/>
            <person name="Maguire S.L."/>
            <person name="Ding C."/>
            <person name="Higgins D.G."/>
            <person name="Harris D."/>
            <person name="Berriman M."/>
            <person name="Butler G."/>
        </authorList>
    </citation>
    <scope>NUCLEOTIDE SEQUENCE</scope>
    <source>
        <strain evidence="13">CDC317</strain>
    </source>
</reference>
<reference evidence="15" key="2">
    <citation type="journal article" date="2011" name="BMC Genomics">
        <title>Using RNA-seq to determine the transcriptional landscape and the hypoxic response of the pathogenic yeast Candida parapsilosis.</title>
        <authorList>
            <person name="Guida A."/>
            <person name="Lindstaedt C."/>
            <person name="Maguire S.L."/>
            <person name="Ding C."/>
            <person name="Higgins D.G."/>
            <person name="Corton N.J."/>
            <person name="Berriman M."/>
            <person name="Butler G."/>
        </authorList>
    </citation>
    <scope>GENOME REANNOTATION</scope>
    <source>
        <strain evidence="15">CDC 317 / ATCC MYA-4646</strain>
    </source>
</reference>
<dbReference type="InterPro" id="IPR048333">
    <property type="entry name" value="HA2_WH"/>
</dbReference>
<dbReference type="InterPro" id="IPR007502">
    <property type="entry name" value="Helicase-assoc_dom"/>
</dbReference>
<feature type="domain" description="Helicase C-terminal" evidence="11">
    <location>
        <begin position="410"/>
        <end position="591"/>
    </location>
</feature>
<feature type="compositionally biased region" description="Polar residues" evidence="9">
    <location>
        <begin position="54"/>
        <end position="72"/>
    </location>
</feature>
<keyword evidence="4" id="KW-0378">Hydrolase</keyword>
<evidence type="ECO:0000313" key="15">
    <source>
        <dbReference type="Proteomes" id="UP000005221"/>
    </source>
</evidence>
<dbReference type="CDD" id="cd18791">
    <property type="entry name" value="SF2_C_RHA"/>
    <property type="match status" value="1"/>
</dbReference>
<dbReference type="PROSITE" id="PS00690">
    <property type="entry name" value="DEAH_ATP_HELICASE"/>
    <property type="match status" value="1"/>
</dbReference>
<dbReference type="VEuPathDB" id="FungiDB:CPAR2_404140"/>
<evidence type="ECO:0000256" key="7">
    <source>
        <dbReference type="ARBA" id="ARBA00023187"/>
    </source>
</evidence>
<keyword evidence="7" id="KW-0508">mRNA splicing</keyword>
<keyword evidence="15" id="KW-1185">Reference proteome</keyword>
<dbReference type="Gene3D" id="3.40.50.300">
    <property type="entry name" value="P-loop containing nucleotide triphosphate hydrolases"/>
    <property type="match status" value="2"/>
</dbReference>
<dbReference type="CGD" id="CAL0000156273">
    <property type="gene designation" value="CPAR2_404140"/>
</dbReference>
<dbReference type="EMBL" id="HE605208">
    <property type="protein sequence ID" value="CCE44611.1"/>
    <property type="molecule type" value="Genomic_DNA"/>
</dbReference>
<feature type="region of interest" description="Disordered" evidence="9">
    <location>
        <begin position="106"/>
        <end position="134"/>
    </location>
</feature>
<evidence type="ECO:0000259" key="11">
    <source>
        <dbReference type="PROSITE" id="PS51194"/>
    </source>
</evidence>
<feature type="compositionally biased region" description="Basic and acidic residues" evidence="9">
    <location>
        <begin position="39"/>
        <end position="52"/>
    </location>
</feature>
<dbReference type="STRING" id="578454.G8BIZ6"/>
<dbReference type="SMART" id="SM00490">
    <property type="entry name" value="HELICc"/>
    <property type="match status" value="1"/>
</dbReference>
<dbReference type="Pfam" id="PF07717">
    <property type="entry name" value="OB_NTP_bind"/>
    <property type="match status" value="1"/>
</dbReference>
<dbReference type="Pfam" id="PF00271">
    <property type="entry name" value="Helicase_C"/>
    <property type="match status" value="1"/>
</dbReference>
<evidence type="ECO:0000256" key="8">
    <source>
        <dbReference type="ARBA" id="ARBA00047984"/>
    </source>
</evidence>
<dbReference type="InterPro" id="IPR002464">
    <property type="entry name" value="DNA/RNA_helicase_DEAH_CS"/>
</dbReference>
<dbReference type="PROSITE" id="PS51192">
    <property type="entry name" value="HELICASE_ATP_BIND_1"/>
    <property type="match status" value="1"/>
</dbReference>
<comment type="catalytic activity">
    <reaction evidence="8">
        <text>ATP + H2O = ADP + phosphate + H(+)</text>
        <dbReference type="Rhea" id="RHEA:13065"/>
        <dbReference type="ChEBI" id="CHEBI:15377"/>
        <dbReference type="ChEBI" id="CHEBI:15378"/>
        <dbReference type="ChEBI" id="CHEBI:30616"/>
        <dbReference type="ChEBI" id="CHEBI:43474"/>
        <dbReference type="ChEBI" id="CHEBI:456216"/>
        <dbReference type="EC" id="3.6.4.13"/>
    </reaction>
</comment>
<dbReference type="SMART" id="SM00847">
    <property type="entry name" value="HA2"/>
    <property type="match status" value="1"/>
</dbReference>
<evidence type="ECO:0000256" key="6">
    <source>
        <dbReference type="ARBA" id="ARBA00022840"/>
    </source>
</evidence>
<dbReference type="GO" id="GO:0071006">
    <property type="term" value="C:U2-type catalytic step 1 spliceosome"/>
    <property type="evidence" value="ECO:0007669"/>
    <property type="project" value="EnsemblFungi"/>
</dbReference>
<dbReference type="Pfam" id="PF21010">
    <property type="entry name" value="HA2_C"/>
    <property type="match status" value="1"/>
</dbReference>
<dbReference type="GO" id="GO:0034247">
    <property type="term" value="P:snoRNA splicing"/>
    <property type="evidence" value="ECO:0007669"/>
    <property type="project" value="EnsemblFungi"/>
</dbReference>
<evidence type="ECO:0000256" key="2">
    <source>
        <dbReference type="ARBA" id="ARBA00022664"/>
    </source>
</evidence>
<dbReference type="PANTHER" id="PTHR18934">
    <property type="entry name" value="ATP-DEPENDENT RNA HELICASE"/>
    <property type="match status" value="1"/>
</dbReference>
<dbReference type="GO" id="GO:0016787">
    <property type="term" value="F:hydrolase activity"/>
    <property type="evidence" value="ECO:0007669"/>
    <property type="project" value="UniProtKB-KW"/>
</dbReference>
<dbReference type="FunFam" id="3.40.50.300:FF:000007">
    <property type="entry name" value="Pre-mRNA-splicing factor ATP-dependent RNA helicase"/>
    <property type="match status" value="1"/>
</dbReference>
<evidence type="ECO:0000256" key="5">
    <source>
        <dbReference type="ARBA" id="ARBA00022806"/>
    </source>
</evidence>
<feature type="region of interest" description="Disordered" evidence="9">
    <location>
        <begin position="1"/>
        <end position="82"/>
    </location>
</feature>
<organism evidence="13 15">
    <name type="scientific">Candida parapsilosis (strain CDC 317 / ATCC MYA-4646)</name>
    <name type="common">Yeast</name>
    <name type="synonym">Monilia parapsilosis</name>
    <dbReference type="NCBI Taxonomy" id="578454"/>
    <lineage>
        <taxon>Eukaryota</taxon>
        <taxon>Fungi</taxon>
        <taxon>Dikarya</taxon>
        <taxon>Ascomycota</taxon>
        <taxon>Saccharomycotina</taxon>
        <taxon>Pichiomycetes</taxon>
        <taxon>Debaryomycetaceae</taxon>
        <taxon>Candida/Lodderomyces clade</taxon>
        <taxon>Candida</taxon>
    </lineage>
</organism>
<dbReference type="InterPro" id="IPR014001">
    <property type="entry name" value="Helicase_ATP-bd"/>
</dbReference>
<evidence type="ECO:0000313" key="14">
    <source>
        <dbReference type="EnsemblFungi" id="CPAR2_404140-T-p1"/>
    </source>
</evidence>
<keyword evidence="6" id="KW-0067">ATP-binding</keyword>
<dbReference type="GO" id="GO:0071013">
    <property type="term" value="C:catalytic step 2 spliceosome"/>
    <property type="evidence" value="ECO:0007669"/>
    <property type="project" value="TreeGrafter"/>
</dbReference>
<dbReference type="CDD" id="cd17917">
    <property type="entry name" value="DEXHc_RHA-like"/>
    <property type="match status" value="1"/>
</dbReference>
<evidence type="ECO:0000256" key="4">
    <source>
        <dbReference type="ARBA" id="ARBA00022801"/>
    </source>
</evidence>
<keyword evidence="3" id="KW-0547">Nucleotide-binding</keyword>
<dbReference type="GO" id="GO:0003724">
    <property type="term" value="F:RNA helicase activity"/>
    <property type="evidence" value="ECO:0007669"/>
    <property type="project" value="UniProtKB-EC"/>
</dbReference>
<feature type="compositionally biased region" description="Basic and acidic residues" evidence="9">
    <location>
        <begin position="112"/>
        <end position="134"/>
    </location>
</feature>
<keyword evidence="5" id="KW-0347">Helicase</keyword>
<dbReference type="SMART" id="SM00487">
    <property type="entry name" value="DEXDc"/>
    <property type="match status" value="1"/>
</dbReference>
<dbReference type="EC" id="3.6.4.13" evidence="1"/>
<reference evidence="15" key="1">
    <citation type="journal article" date="2009" name="Nature">
        <title>Evolution of pathogenicity and sexual reproduction in eight Candida genomes.</title>
        <authorList>
            <person name="Butler G."/>
            <person name="Rasmussen M.D."/>
            <person name="Lin M.F."/>
            <person name="Santos M.A."/>
            <person name="Sakthikumar S."/>
            <person name="Munro C.A."/>
            <person name="Rheinbay E."/>
            <person name="Grabherr M."/>
            <person name="Forche A."/>
            <person name="Reedy J.L."/>
            <person name="Agrafioti I."/>
            <person name="Arnaud M.B."/>
            <person name="Bates S."/>
            <person name="Brown A.J."/>
            <person name="Brunke S."/>
            <person name="Costanzo M.C."/>
            <person name="Fitzpatrick D.A."/>
            <person name="de Groot P.W."/>
            <person name="Harris D."/>
            <person name="Hoyer L.L."/>
            <person name="Hube B."/>
            <person name="Klis F.M."/>
            <person name="Kodira C."/>
            <person name="Lennard N."/>
            <person name="Logue M.E."/>
            <person name="Martin R."/>
            <person name="Neiman A.M."/>
            <person name="Nikolaou E."/>
            <person name="Quail M.A."/>
            <person name="Quinn J."/>
            <person name="Santos M.C."/>
            <person name="Schmitzberger F.F."/>
            <person name="Sherlock G."/>
            <person name="Shah P."/>
            <person name="Silverstein K.A."/>
            <person name="Skrzypek M.S."/>
            <person name="Soll D."/>
            <person name="Staggs R."/>
            <person name="Stansfield I."/>
            <person name="Stumpf M.P."/>
            <person name="Sudbery P.E."/>
            <person name="Srikantha T."/>
            <person name="Zeng Q."/>
            <person name="Berman J."/>
            <person name="Berriman M."/>
            <person name="Heitman J."/>
            <person name="Gow N.A."/>
            <person name="Lorenz M.C."/>
            <person name="Birren B.W."/>
            <person name="Kellis M."/>
            <person name="Cuomo C.A."/>
        </authorList>
    </citation>
    <scope>NUCLEOTIDE SEQUENCE [LARGE SCALE GENOMIC DNA]</scope>
    <source>
        <strain evidence="15">CDC 317 / ATCC MYA-4646</strain>
    </source>
</reference>
<evidence type="ECO:0000313" key="13">
    <source>
        <dbReference type="EMBL" id="CCE44611.1"/>
    </source>
</evidence>